<comment type="caution">
    <text evidence="3">The sequence shown here is derived from an EMBL/GenBank/DDBJ whole genome shotgun (WGS) entry which is preliminary data.</text>
</comment>
<keyword evidence="4" id="KW-1185">Reference proteome</keyword>
<dbReference type="InterPro" id="IPR019910">
    <property type="entry name" value="Lucif-like_OxRdtase_MSMEG_4879"/>
</dbReference>
<dbReference type="CDD" id="cd01097">
    <property type="entry name" value="Tetrahydromethanopterin_reductase"/>
    <property type="match status" value="1"/>
</dbReference>
<evidence type="ECO:0000259" key="2">
    <source>
        <dbReference type="Pfam" id="PF00296"/>
    </source>
</evidence>
<dbReference type="InterPro" id="IPR036661">
    <property type="entry name" value="Luciferase-like_sf"/>
</dbReference>
<keyword evidence="1" id="KW-0560">Oxidoreductase</keyword>
<dbReference type="Gene3D" id="3.20.20.30">
    <property type="entry name" value="Luciferase-like domain"/>
    <property type="match status" value="1"/>
</dbReference>
<dbReference type="InterPro" id="IPR050564">
    <property type="entry name" value="F420-G6PD/mer"/>
</dbReference>
<dbReference type="EMBL" id="LQIR01000068">
    <property type="protein sequence ID" value="KUI07238.1"/>
    <property type="molecule type" value="Genomic_DNA"/>
</dbReference>
<proteinExistence type="predicted"/>
<dbReference type="GO" id="GO:0016705">
    <property type="term" value="F:oxidoreductase activity, acting on paired donors, with incorporation or reduction of molecular oxygen"/>
    <property type="evidence" value="ECO:0007669"/>
    <property type="project" value="InterPro"/>
</dbReference>
<evidence type="ECO:0000313" key="3">
    <source>
        <dbReference type="EMBL" id="KUI07238.1"/>
    </source>
</evidence>
<dbReference type="InterPro" id="IPR011251">
    <property type="entry name" value="Luciferase-like_dom"/>
</dbReference>
<feature type="domain" description="Luciferase-like" evidence="2">
    <location>
        <begin position="52"/>
        <end position="307"/>
    </location>
</feature>
<gene>
    <name evidence="3" type="ORF">AU192_00515</name>
</gene>
<organism evidence="3 4">
    <name type="scientific">Mycobacterium lehmannii</name>
    <dbReference type="NCBI Taxonomy" id="2048550"/>
    <lineage>
        <taxon>Bacteria</taxon>
        <taxon>Bacillati</taxon>
        <taxon>Actinomycetota</taxon>
        <taxon>Actinomycetes</taxon>
        <taxon>Mycobacteriales</taxon>
        <taxon>Mycobacteriaceae</taxon>
        <taxon>Mycobacterium</taxon>
    </lineage>
</organism>
<dbReference type="Proteomes" id="UP000053707">
    <property type="component" value="Unassembled WGS sequence"/>
</dbReference>
<evidence type="ECO:0000256" key="1">
    <source>
        <dbReference type="ARBA" id="ARBA00023002"/>
    </source>
</evidence>
<sequence length="330" mass="35596">MFRPPPARGKARRRSCFDGGVQISVALTGLITDADGRSPLDGVLTKLTSLRDEGFRRVWMAQLPYDPDLLTILAVAFREIETIEVASGVIPIQVQHPTQLAQRALTLNAIAGGRFTLGIGLSHRMVTEGVWGISYDKPVRQMREYLDALLPLLAGEPADASGQFWTTRGSLKVPGAPRPDVYLAALGPQMLRLAGRRSAGTMTWMTGPRTLADHVVPTLRTAAVEAGRDEDSVRVVASLPISVTDDVDGARATAAEEFAIYGQLPSYRAMLDREGYAEPADAAIIGDEESVSQRLDELGAAGVDEFVASVFDSDPEARARTRALLRSRGT</sequence>
<dbReference type="PANTHER" id="PTHR43244:SF1">
    <property type="entry name" value="5,10-METHYLENETETRAHYDROMETHANOPTERIN REDUCTASE"/>
    <property type="match status" value="1"/>
</dbReference>
<dbReference type="NCBIfam" id="TIGR03564">
    <property type="entry name" value="F420_MSMEG_4879"/>
    <property type="match status" value="1"/>
</dbReference>
<reference evidence="3 4" key="1">
    <citation type="submission" date="2016-01" db="EMBL/GenBank/DDBJ databases">
        <authorList>
            <consortium name="TB Trials Study Group"/>
            <person name="Sutton G."/>
            <person name="Brinkac L."/>
            <person name="Sanka R."/>
            <person name="Adams M."/>
            <person name="Lau E.L."/>
            <person name="Macaden R."/>
            <person name="Grewal H.M.S."/>
        </authorList>
    </citation>
    <scope>NUCLEOTIDE SEQUENCE [LARGE SCALE GENOMIC DNA]</scope>
    <source>
        <strain evidence="3 4">IS-1744</strain>
    </source>
</reference>
<dbReference type="SUPFAM" id="SSF51679">
    <property type="entry name" value="Bacterial luciferase-like"/>
    <property type="match status" value="1"/>
</dbReference>
<name>A0A117JHI5_9MYCO</name>
<dbReference type="PANTHER" id="PTHR43244">
    <property type="match status" value="1"/>
</dbReference>
<dbReference type="AlphaFoldDB" id="A0A117JHI5"/>
<evidence type="ECO:0000313" key="4">
    <source>
        <dbReference type="Proteomes" id="UP000053707"/>
    </source>
</evidence>
<protein>
    <submittedName>
        <fullName evidence="3">LLM class F420-dependent oxidoreductase</fullName>
    </submittedName>
</protein>
<dbReference type="Pfam" id="PF00296">
    <property type="entry name" value="Bac_luciferase"/>
    <property type="match status" value="1"/>
</dbReference>
<accession>A0A117JHI5</accession>